<proteinExistence type="predicted"/>
<evidence type="ECO:0000313" key="2">
    <source>
        <dbReference type="EMBL" id="EQD64717.1"/>
    </source>
</evidence>
<gene>
    <name evidence="2" type="ORF">B1B_06611</name>
</gene>
<feature type="domain" description="Glycosyl hydrolase family 13 catalytic" evidence="1">
    <location>
        <begin position="4"/>
        <end position="186"/>
    </location>
</feature>
<sequence>MWRKLGEQHYMGIFCRCMPDLNYHNPAVRHAMISIGRFWLRKGADGYRLDAAKHIFDKLQQDDHSMVIMREDAAWWSEYRGGLDKVDPHAYLVGEVTGSHYRLDAPFVKPLNAVFDFPMAVRLIKSARRGRDDGIGAALVHMQTVYQAAAGHYVMDAPFLSNHDQQRVMTDLRGNLEHMKVAAALLLT</sequence>
<comment type="caution">
    <text evidence="2">The sequence shown here is derived from an EMBL/GenBank/DDBJ whole genome shotgun (WGS) entry which is preliminary data.</text>
</comment>
<dbReference type="Gene3D" id="3.90.400.10">
    <property type="entry name" value="Oligo-1,6-glucosidase, Domain 2"/>
    <property type="match status" value="1"/>
</dbReference>
<dbReference type="InterPro" id="IPR006047">
    <property type="entry name" value="GH13_cat_dom"/>
</dbReference>
<dbReference type="InterPro" id="IPR017853">
    <property type="entry name" value="GH"/>
</dbReference>
<reference evidence="2" key="2">
    <citation type="journal article" date="2014" name="ISME J.">
        <title>Microbial stratification in low pH oxic and suboxic macroscopic growths along an acid mine drainage.</title>
        <authorList>
            <person name="Mendez-Garcia C."/>
            <person name="Mesa V."/>
            <person name="Sprenger R.R."/>
            <person name="Richter M."/>
            <person name="Diez M.S."/>
            <person name="Solano J."/>
            <person name="Bargiela R."/>
            <person name="Golyshina O.V."/>
            <person name="Manteca A."/>
            <person name="Ramos J.L."/>
            <person name="Gallego J.R."/>
            <person name="Llorente I."/>
            <person name="Martins Dos Santos V.A."/>
            <person name="Jensen O.N."/>
            <person name="Pelaez A.I."/>
            <person name="Sanchez J."/>
            <person name="Ferrer M."/>
        </authorList>
    </citation>
    <scope>NUCLEOTIDE SEQUENCE</scope>
</reference>
<reference evidence="2" key="1">
    <citation type="submission" date="2013-08" db="EMBL/GenBank/DDBJ databases">
        <authorList>
            <person name="Mendez C."/>
            <person name="Richter M."/>
            <person name="Ferrer M."/>
            <person name="Sanchez J."/>
        </authorList>
    </citation>
    <scope>NUCLEOTIDE SEQUENCE</scope>
</reference>
<name>T1B457_9ZZZZ</name>
<protein>
    <submittedName>
        <fullName evidence="2">Alpha amylase catalytic region</fullName>
    </submittedName>
</protein>
<dbReference type="GO" id="GO:0009313">
    <property type="term" value="P:oligosaccharide catabolic process"/>
    <property type="evidence" value="ECO:0007669"/>
    <property type="project" value="TreeGrafter"/>
</dbReference>
<dbReference type="Gene3D" id="3.20.20.80">
    <property type="entry name" value="Glycosidases"/>
    <property type="match status" value="1"/>
</dbReference>
<dbReference type="GO" id="GO:0004556">
    <property type="term" value="F:alpha-amylase activity"/>
    <property type="evidence" value="ECO:0007669"/>
    <property type="project" value="TreeGrafter"/>
</dbReference>
<dbReference type="InterPro" id="IPR045857">
    <property type="entry name" value="O16G_dom_2"/>
</dbReference>
<dbReference type="SUPFAM" id="SSF51445">
    <property type="entry name" value="(Trans)glycosidases"/>
    <property type="match status" value="1"/>
</dbReference>
<organism evidence="2">
    <name type="scientific">mine drainage metagenome</name>
    <dbReference type="NCBI Taxonomy" id="410659"/>
    <lineage>
        <taxon>unclassified sequences</taxon>
        <taxon>metagenomes</taxon>
        <taxon>ecological metagenomes</taxon>
    </lineage>
</organism>
<accession>T1B457</accession>
<dbReference type="PANTHER" id="PTHR10357:SF179">
    <property type="entry name" value="NEUTRAL AND BASIC AMINO ACID TRANSPORT PROTEIN RBAT"/>
    <property type="match status" value="1"/>
</dbReference>
<dbReference type="AlphaFoldDB" id="T1B457"/>
<dbReference type="PANTHER" id="PTHR10357">
    <property type="entry name" value="ALPHA-AMYLASE FAMILY MEMBER"/>
    <property type="match status" value="1"/>
</dbReference>
<feature type="non-terminal residue" evidence="2">
    <location>
        <position position="188"/>
    </location>
</feature>
<dbReference type="Pfam" id="PF00128">
    <property type="entry name" value="Alpha-amylase"/>
    <property type="match status" value="1"/>
</dbReference>
<dbReference type="EMBL" id="AUZY01004184">
    <property type="protein sequence ID" value="EQD64717.1"/>
    <property type="molecule type" value="Genomic_DNA"/>
</dbReference>
<evidence type="ECO:0000259" key="1">
    <source>
        <dbReference type="Pfam" id="PF00128"/>
    </source>
</evidence>